<protein>
    <submittedName>
        <fullName evidence="1">Uncharacterized protein</fullName>
    </submittedName>
</protein>
<gene>
    <name evidence="1" type="ORF">EUGRSUZ_F03959</name>
</gene>
<dbReference type="InParanoid" id="A0A059BXT7"/>
<dbReference type="EMBL" id="KK198758">
    <property type="protein sequence ID" value="KCW70804.1"/>
    <property type="molecule type" value="Genomic_DNA"/>
</dbReference>
<accession>A0A059BXT7</accession>
<dbReference type="Gramene" id="KCW70804">
    <property type="protein sequence ID" value="KCW70804"/>
    <property type="gene ID" value="EUGRSUZ_F03959"/>
</dbReference>
<name>A0A059BXT7_EUCGR</name>
<dbReference type="AlphaFoldDB" id="A0A059BXT7"/>
<sequence length="71" mass="8024">MRLSFTLIEATGFTLPMARRGLLLLDLTRVESCHEQVRLTLAFGGLLAITKGQQLAILRRKEKKKKNSNNL</sequence>
<organism evidence="1">
    <name type="scientific">Eucalyptus grandis</name>
    <name type="common">Flooded gum</name>
    <dbReference type="NCBI Taxonomy" id="71139"/>
    <lineage>
        <taxon>Eukaryota</taxon>
        <taxon>Viridiplantae</taxon>
        <taxon>Streptophyta</taxon>
        <taxon>Embryophyta</taxon>
        <taxon>Tracheophyta</taxon>
        <taxon>Spermatophyta</taxon>
        <taxon>Magnoliopsida</taxon>
        <taxon>eudicotyledons</taxon>
        <taxon>Gunneridae</taxon>
        <taxon>Pentapetalae</taxon>
        <taxon>rosids</taxon>
        <taxon>malvids</taxon>
        <taxon>Myrtales</taxon>
        <taxon>Myrtaceae</taxon>
        <taxon>Myrtoideae</taxon>
        <taxon>Eucalypteae</taxon>
        <taxon>Eucalyptus</taxon>
    </lineage>
</organism>
<reference evidence="1" key="1">
    <citation type="submission" date="2013-07" db="EMBL/GenBank/DDBJ databases">
        <title>The genome of Eucalyptus grandis.</title>
        <authorList>
            <person name="Schmutz J."/>
            <person name="Hayes R."/>
            <person name="Myburg A."/>
            <person name="Tuskan G."/>
            <person name="Grattapaglia D."/>
            <person name="Rokhsar D.S."/>
        </authorList>
    </citation>
    <scope>NUCLEOTIDE SEQUENCE</scope>
    <source>
        <tissue evidence="1">Leaf extractions</tissue>
    </source>
</reference>
<evidence type="ECO:0000313" key="1">
    <source>
        <dbReference type="EMBL" id="KCW70804.1"/>
    </source>
</evidence>
<proteinExistence type="predicted"/>